<evidence type="ECO:0000313" key="8">
    <source>
        <dbReference type="Proteomes" id="UP000176406"/>
    </source>
</evidence>
<keyword evidence="3 6" id="KW-0812">Transmembrane</keyword>
<dbReference type="GO" id="GO:0005886">
    <property type="term" value="C:plasma membrane"/>
    <property type="evidence" value="ECO:0007669"/>
    <property type="project" value="UniProtKB-SubCell"/>
</dbReference>
<keyword evidence="2" id="KW-1003">Cell membrane</keyword>
<dbReference type="AlphaFoldDB" id="A0A1G2EBR8"/>
<feature type="transmembrane region" description="Helical" evidence="6">
    <location>
        <begin position="213"/>
        <end position="244"/>
    </location>
</feature>
<evidence type="ECO:0000256" key="3">
    <source>
        <dbReference type="ARBA" id="ARBA00022692"/>
    </source>
</evidence>
<feature type="transmembrane region" description="Helical" evidence="6">
    <location>
        <begin position="285"/>
        <end position="303"/>
    </location>
</feature>
<feature type="transmembrane region" description="Helical" evidence="6">
    <location>
        <begin position="352"/>
        <end position="375"/>
    </location>
</feature>
<evidence type="ECO:0008006" key="9">
    <source>
        <dbReference type="Google" id="ProtNLM"/>
    </source>
</evidence>
<dbReference type="PANTHER" id="PTHR30250">
    <property type="entry name" value="PST FAMILY PREDICTED COLANIC ACID TRANSPORTER"/>
    <property type="match status" value="1"/>
</dbReference>
<gene>
    <name evidence="7" type="ORF">A3A08_01860</name>
</gene>
<feature type="transmembrane region" description="Helical" evidence="6">
    <location>
        <begin position="387"/>
        <end position="406"/>
    </location>
</feature>
<feature type="transmembrane region" description="Helical" evidence="6">
    <location>
        <begin position="162"/>
        <end position="188"/>
    </location>
</feature>
<feature type="transmembrane region" description="Helical" evidence="6">
    <location>
        <begin position="128"/>
        <end position="150"/>
    </location>
</feature>
<feature type="transmembrane region" description="Helical" evidence="6">
    <location>
        <begin position="444"/>
        <end position="466"/>
    </location>
</feature>
<name>A0A1G2EBR8_9BACT</name>
<protein>
    <recommendedName>
        <fullName evidence="9">Polysaccharide biosynthesis protein C-terminal domain-containing protein</fullName>
    </recommendedName>
</protein>
<evidence type="ECO:0000256" key="2">
    <source>
        <dbReference type="ARBA" id="ARBA00022475"/>
    </source>
</evidence>
<keyword evidence="4 6" id="KW-1133">Transmembrane helix</keyword>
<comment type="subcellular location">
    <subcellularLocation>
        <location evidence="1">Cell membrane</location>
        <topology evidence="1">Multi-pass membrane protein</topology>
    </subcellularLocation>
</comment>
<feature type="transmembrane region" description="Helical" evidence="6">
    <location>
        <begin position="59"/>
        <end position="79"/>
    </location>
</feature>
<evidence type="ECO:0000256" key="6">
    <source>
        <dbReference type="SAM" id="Phobius"/>
    </source>
</evidence>
<dbReference type="InterPro" id="IPR050833">
    <property type="entry name" value="Poly_Biosynth_Transport"/>
</dbReference>
<dbReference type="Proteomes" id="UP000176406">
    <property type="component" value="Unassembled WGS sequence"/>
</dbReference>
<dbReference type="EMBL" id="MHMG01000037">
    <property type="protein sequence ID" value="OGZ22751.1"/>
    <property type="molecule type" value="Genomic_DNA"/>
</dbReference>
<evidence type="ECO:0000313" key="7">
    <source>
        <dbReference type="EMBL" id="OGZ22751.1"/>
    </source>
</evidence>
<organism evidence="7 8">
    <name type="scientific">Candidatus Nealsonbacteria bacterium RIFCSPLOWO2_01_FULL_41_9</name>
    <dbReference type="NCBI Taxonomy" id="1801671"/>
    <lineage>
        <taxon>Bacteria</taxon>
        <taxon>Candidatus Nealsoniibacteriota</taxon>
    </lineage>
</organism>
<accession>A0A1G2EBR8</accession>
<sequence>MRVILGPVFFIIVKFKIKSILLQGLIFVVLFWIMIANLMGKIDYYRQHWFVKNVATLQVGSFGGTIVQAVIGIVIARLLQPELLGIYSLAFGLAATTSLIIGMGIQEAVSSLLGRAYAQKDGTETENILGFMFKITFFAALIVLVFSAFLPSISEKLYGNSLIGIYASIIVVAVVLSSFFFTLAYSAFQVTGRIKSLTYLIVTDQSLRTGLSLVLVIAGFGVLGAVSGHLIGALIIFISSALLFRGLRTGDSIFPDLRRLITSAKNVSLKKYFGFTFWVALDRNMGNLFMALPVILTGIYVTASEVSFFRLAFGYVNLALSLLGPISVLLNVEFPKLQIENKEKLAENFKKVSLYSLGLSVILTVGAVIVSPFAFKILYGENFLPSVPYVAGLIVYGALYGIGVGLGPMWRAINRVKVSIIINLIILGIGIPTGLWLIKSYGLWGSVIMVTSWFIVSHFTSFFYLLKNLKSKHSSILIS</sequence>
<evidence type="ECO:0000256" key="1">
    <source>
        <dbReference type="ARBA" id="ARBA00004651"/>
    </source>
</evidence>
<keyword evidence="5 6" id="KW-0472">Membrane</keyword>
<feature type="transmembrane region" description="Helical" evidence="6">
    <location>
        <begin position="418"/>
        <end position="438"/>
    </location>
</feature>
<comment type="caution">
    <text evidence="7">The sequence shown here is derived from an EMBL/GenBank/DDBJ whole genome shotgun (WGS) entry which is preliminary data.</text>
</comment>
<evidence type="ECO:0000256" key="5">
    <source>
        <dbReference type="ARBA" id="ARBA00023136"/>
    </source>
</evidence>
<reference evidence="7 8" key="1">
    <citation type="journal article" date="2016" name="Nat. Commun.">
        <title>Thousands of microbial genomes shed light on interconnected biogeochemical processes in an aquifer system.</title>
        <authorList>
            <person name="Anantharaman K."/>
            <person name="Brown C.T."/>
            <person name="Hug L.A."/>
            <person name="Sharon I."/>
            <person name="Castelle C.J."/>
            <person name="Probst A.J."/>
            <person name="Thomas B.C."/>
            <person name="Singh A."/>
            <person name="Wilkins M.J."/>
            <person name="Karaoz U."/>
            <person name="Brodie E.L."/>
            <person name="Williams K.H."/>
            <person name="Hubbard S.S."/>
            <person name="Banfield J.F."/>
        </authorList>
    </citation>
    <scope>NUCLEOTIDE SEQUENCE [LARGE SCALE GENOMIC DNA]</scope>
</reference>
<feature type="transmembrane region" description="Helical" evidence="6">
    <location>
        <begin position="309"/>
        <end position="332"/>
    </location>
</feature>
<evidence type="ECO:0000256" key="4">
    <source>
        <dbReference type="ARBA" id="ARBA00022989"/>
    </source>
</evidence>
<dbReference type="PANTHER" id="PTHR30250:SF11">
    <property type="entry name" value="O-ANTIGEN TRANSPORTER-RELATED"/>
    <property type="match status" value="1"/>
</dbReference>
<feature type="transmembrane region" description="Helical" evidence="6">
    <location>
        <begin position="20"/>
        <end position="39"/>
    </location>
</feature>
<feature type="transmembrane region" description="Helical" evidence="6">
    <location>
        <begin position="86"/>
        <end position="108"/>
    </location>
</feature>
<dbReference type="Pfam" id="PF13440">
    <property type="entry name" value="Polysacc_synt_3"/>
    <property type="match status" value="1"/>
</dbReference>
<proteinExistence type="predicted"/>